<feature type="compositionally biased region" description="Low complexity" evidence="1">
    <location>
        <begin position="659"/>
        <end position="670"/>
    </location>
</feature>
<accession>A0A6A6BVN1</accession>
<dbReference type="Gene3D" id="2.30.29.30">
    <property type="entry name" value="Pleckstrin-homology domain (PH domain)/Phosphotyrosine-binding domain (PTB)"/>
    <property type="match status" value="1"/>
</dbReference>
<evidence type="ECO:0000313" key="4">
    <source>
        <dbReference type="Proteomes" id="UP000799438"/>
    </source>
</evidence>
<dbReference type="GeneID" id="54299178"/>
<dbReference type="FunFam" id="2.30.29.30:FF:000203">
    <property type="entry name" value="PH domain-containing protein"/>
    <property type="match status" value="1"/>
</dbReference>
<feature type="compositionally biased region" description="Low complexity" evidence="1">
    <location>
        <begin position="790"/>
        <end position="802"/>
    </location>
</feature>
<feature type="region of interest" description="Disordered" evidence="1">
    <location>
        <begin position="707"/>
        <end position="740"/>
    </location>
</feature>
<gene>
    <name evidence="3" type="ORF">K452DRAFT_294294</name>
</gene>
<feature type="region of interest" description="Disordered" evidence="1">
    <location>
        <begin position="752"/>
        <end position="806"/>
    </location>
</feature>
<dbReference type="OrthoDB" id="5563754at2759"/>
<feature type="domain" description="PH" evidence="2">
    <location>
        <begin position="100"/>
        <end position="218"/>
    </location>
</feature>
<feature type="compositionally biased region" description="Basic and acidic residues" evidence="1">
    <location>
        <begin position="929"/>
        <end position="943"/>
    </location>
</feature>
<dbReference type="InterPro" id="IPR011993">
    <property type="entry name" value="PH-like_dom_sf"/>
</dbReference>
<feature type="region of interest" description="Disordered" evidence="1">
    <location>
        <begin position="606"/>
        <end position="631"/>
    </location>
</feature>
<evidence type="ECO:0000259" key="2">
    <source>
        <dbReference type="PROSITE" id="PS50003"/>
    </source>
</evidence>
<keyword evidence="4" id="KW-1185">Reference proteome</keyword>
<organism evidence="3 4">
    <name type="scientific">Aplosporella prunicola CBS 121167</name>
    <dbReference type="NCBI Taxonomy" id="1176127"/>
    <lineage>
        <taxon>Eukaryota</taxon>
        <taxon>Fungi</taxon>
        <taxon>Dikarya</taxon>
        <taxon>Ascomycota</taxon>
        <taxon>Pezizomycotina</taxon>
        <taxon>Dothideomycetes</taxon>
        <taxon>Dothideomycetes incertae sedis</taxon>
        <taxon>Botryosphaeriales</taxon>
        <taxon>Aplosporellaceae</taxon>
        <taxon>Aplosporella</taxon>
    </lineage>
</organism>
<dbReference type="EMBL" id="ML995475">
    <property type="protein sequence ID" value="KAF2146751.1"/>
    <property type="molecule type" value="Genomic_DNA"/>
</dbReference>
<feature type="region of interest" description="Disordered" evidence="1">
    <location>
        <begin position="463"/>
        <end position="517"/>
    </location>
</feature>
<feature type="region of interest" description="Disordered" evidence="1">
    <location>
        <begin position="1133"/>
        <end position="1154"/>
    </location>
</feature>
<feature type="region of interest" description="Disordered" evidence="1">
    <location>
        <begin position="1261"/>
        <end position="1319"/>
    </location>
</feature>
<reference evidence="3" key="1">
    <citation type="journal article" date="2020" name="Stud. Mycol.">
        <title>101 Dothideomycetes genomes: a test case for predicting lifestyles and emergence of pathogens.</title>
        <authorList>
            <person name="Haridas S."/>
            <person name="Albert R."/>
            <person name="Binder M."/>
            <person name="Bloem J."/>
            <person name="Labutti K."/>
            <person name="Salamov A."/>
            <person name="Andreopoulos B."/>
            <person name="Baker S."/>
            <person name="Barry K."/>
            <person name="Bills G."/>
            <person name="Bluhm B."/>
            <person name="Cannon C."/>
            <person name="Castanera R."/>
            <person name="Culley D."/>
            <person name="Daum C."/>
            <person name="Ezra D."/>
            <person name="Gonzalez J."/>
            <person name="Henrissat B."/>
            <person name="Kuo A."/>
            <person name="Liang C."/>
            <person name="Lipzen A."/>
            <person name="Lutzoni F."/>
            <person name="Magnuson J."/>
            <person name="Mondo S."/>
            <person name="Nolan M."/>
            <person name="Ohm R."/>
            <person name="Pangilinan J."/>
            <person name="Park H.-J."/>
            <person name="Ramirez L."/>
            <person name="Alfaro M."/>
            <person name="Sun H."/>
            <person name="Tritt A."/>
            <person name="Yoshinaga Y."/>
            <person name="Zwiers L.-H."/>
            <person name="Turgeon B."/>
            <person name="Goodwin S."/>
            <person name="Spatafora J."/>
            <person name="Crous P."/>
            <person name="Grigoriev I."/>
        </authorList>
    </citation>
    <scope>NUCLEOTIDE SEQUENCE</scope>
    <source>
        <strain evidence="3">CBS 121167</strain>
    </source>
</reference>
<feature type="compositionally biased region" description="Pro residues" evidence="1">
    <location>
        <begin position="29"/>
        <end position="47"/>
    </location>
</feature>
<feature type="compositionally biased region" description="Basic and acidic residues" evidence="1">
    <location>
        <begin position="858"/>
        <end position="868"/>
    </location>
</feature>
<feature type="compositionally biased region" description="Basic and acidic residues" evidence="1">
    <location>
        <begin position="1139"/>
        <end position="1154"/>
    </location>
</feature>
<protein>
    <recommendedName>
        <fullName evidence="2">PH domain-containing protein</fullName>
    </recommendedName>
</protein>
<sequence length="1319" mass="144279">MPRPRVLSFMSQWGSGSPKAATPSNTTPALPPPPPPQQAPLAQPPKSSPTSKQRSRADSRPSSRPISMVQTYHPPVMEVASDTPPELQPIFIFLNSHSNKLYQEGYFLKLHDLDVRGRPSVDRTWTECFAQLVGTVLSLWDAHKLDEAGQDGEVIPTFINLADASIKMIESLPMNGNEGQTLNNVLSVSTAASNRYLLHFNSLNSLTQWTAGIRLAMFEHATLQEAYTGSLIAGKGKTLNNIRPIMEKMKWKWEDWARVRFGAGTPWRRCWCVITPPDEKEVKQVQKAMKKQSAYDRSTPIVKGVIRFYETRKVNKKTRPIATITDAYSAYAVYPHSKPLIDASTLVKVEGRITIHSSPESTTEGFVFVMPEVHPAVSGFEMMLRFLFPVFDVFALYGRPQRLVADPMDSRSLMFAMPRDRRYGYLDILDVASLIHTDGSQGWSERQWRKQMKDLTSKRIATVREDGGQKTRRNTFSRTSLPPSRTTSIRFNDGDSTHSQPTTRHGSPAQLDFNSPRRMATMPNGGIMKHQRSVSEANMPARLGRNRIDENYDDENPPPLPVHRFALNGMNYDTAGSDGYSTPDEGDYRNELPEVGGVAAAKPLPSAVLSPPAFSHAPGERPRTQPGEFPDLRRAQSEIDQATLQEMNEANSQGLSPNAAAAGGAAAWAGNKRGNDRGHQMHSSRRSIDESHNQWAQHNERLPTIPASPFIAQGEPLSATSGTFAPTGPPVPEHREPGYFPHHDVLAESAADRRSLEAGEHTQLSAGLSPGHAIQRKPVPGRLNTPPPADNAASPASPSGSSLGSLRNEVIDPDMILSQLAARDEYERAQTMASSIYDDESSGSRTPDYASTKSPSVKSERISVDKPRTGRLKTVGDIPPAKEVVVGDANYKEDKPAQSIDLPVIDFGPTYDLTKSSGRPGTSGSMTGSHERSKSKGSDDARRTSPSPVDHGRAHSRSPNSSDNRRSVAWQPASGRRSASPGAAMALNPEDWVQQRAAQAATPVFGHGQHLRGKSDTPPISRTTSGDWSGAAAAAAHHQRDASTPLPIRSHSRTPSAMLPVDRSHSRTPSAMMLDPAAGATPPLRPHSRTHSRSPSALLLTQPQGGLLINAESATLSAREQQEIARATGTPLLNMTDNHANHHAKDPKSEPRDKTGLVGAIAAREKEKADLKSGSRSALLQQAIAARQHQAAQEQARAHAAAQQRAAQMQIQQAQQQQIWQQQQLLVAQQQAQQNQLQLQYAMMGATTPTPTATTPMGFGQQGGYFPQMQPQQQMQMPQQQQMGMGQMQQSPQMQQQAYGASWDRSGRGQKGHRKSGAY</sequence>
<feature type="region of interest" description="Disordered" evidence="1">
    <location>
        <begin position="828"/>
        <end position="983"/>
    </location>
</feature>
<feature type="region of interest" description="Disordered" evidence="1">
    <location>
        <begin position="1003"/>
        <end position="1092"/>
    </location>
</feature>
<feature type="compositionally biased region" description="Low complexity" evidence="1">
    <location>
        <begin position="476"/>
        <end position="488"/>
    </location>
</feature>
<name>A0A6A6BVN1_9PEZI</name>
<dbReference type="RefSeq" id="XP_033402460.1">
    <property type="nucleotide sequence ID" value="XM_033541681.1"/>
</dbReference>
<dbReference type="Pfam" id="PF25381">
    <property type="entry name" value="PH_26"/>
    <property type="match status" value="1"/>
</dbReference>
<feature type="region of interest" description="Disordered" evidence="1">
    <location>
        <begin position="654"/>
        <end position="695"/>
    </location>
</feature>
<dbReference type="SUPFAM" id="SSF50729">
    <property type="entry name" value="PH domain-like"/>
    <property type="match status" value="1"/>
</dbReference>
<feature type="region of interest" description="Disordered" evidence="1">
    <location>
        <begin position="1"/>
        <end position="70"/>
    </location>
</feature>
<proteinExistence type="predicted"/>
<dbReference type="PROSITE" id="PS50003">
    <property type="entry name" value="PH_DOMAIN"/>
    <property type="match status" value="1"/>
</dbReference>
<dbReference type="InterPro" id="IPR058155">
    <property type="entry name" value="Skg3/CAF120-like_PH"/>
</dbReference>
<feature type="compositionally biased region" description="Polar residues" evidence="1">
    <location>
        <begin position="1018"/>
        <end position="1027"/>
    </location>
</feature>
<feature type="compositionally biased region" description="Low complexity" evidence="1">
    <location>
        <begin position="1261"/>
        <end position="1297"/>
    </location>
</feature>
<evidence type="ECO:0000256" key="1">
    <source>
        <dbReference type="SAM" id="MobiDB-lite"/>
    </source>
</evidence>
<dbReference type="InterPro" id="IPR001849">
    <property type="entry name" value="PH_domain"/>
</dbReference>
<feature type="compositionally biased region" description="Polar residues" evidence="1">
    <location>
        <begin position="913"/>
        <end position="928"/>
    </location>
</feature>
<feature type="compositionally biased region" description="Basic residues" evidence="1">
    <location>
        <begin position="1308"/>
        <end position="1319"/>
    </location>
</feature>
<feature type="compositionally biased region" description="Polar residues" evidence="1">
    <location>
        <begin position="843"/>
        <end position="857"/>
    </location>
</feature>
<dbReference type="Proteomes" id="UP000799438">
    <property type="component" value="Unassembled WGS sequence"/>
</dbReference>
<feature type="compositionally biased region" description="Low complexity" evidence="1">
    <location>
        <begin position="972"/>
        <end position="983"/>
    </location>
</feature>
<dbReference type="SMART" id="SM00233">
    <property type="entry name" value="PH"/>
    <property type="match status" value="1"/>
</dbReference>
<evidence type="ECO:0000313" key="3">
    <source>
        <dbReference type="EMBL" id="KAF2146751.1"/>
    </source>
</evidence>